<reference evidence="7 8" key="1">
    <citation type="submission" date="2020-08" db="EMBL/GenBank/DDBJ databases">
        <title>Genomic Encyclopedia of Type Strains, Phase IV (KMG-IV): sequencing the most valuable type-strain genomes for metagenomic binning, comparative biology and taxonomic classification.</title>
        <authorList>
            <person name="Goeker M."/>
        </authorList>
    </citation>
    <scope>NUCLEOTIDE SEQUENCE [LARGE SCALE GENOMIC DNA]</scope>
    <source>
        <strain evidence="7 8">DSM 24661</strain>
    </source>
</reference>
<keyword evidence="3 5" id="KW-0472">Membrane</keyword>
<dbReference type="SUPFAM" id="SSF56519">
    <property type="entry name" value="Penicillin binding protein dimerisation domain"/>
    <property type="match status" value="1"/>
</dbReference>
<dbReference type="CDD" id="cd06575">
    <property type="entry name" value="PASTA_Pbp2x-like_2"/>
    <property type="match status" value="1"/>
</dbReference>
<evidence type="ECO:0000256" key="4">
    <source>
        <dbReference type="SAM" id="MobiDB-lite"/>
    </source>
</evidence>
<gene>
    <name evidence="7" type="ORF">HNR32_000223</name>
</gene>
<accession>A0A840UDM2</accession>
<evidence type="ECO:0000256" key="3">
    <source>
        <dbReference type="ARBA" id="ARBA00023136"/>
    </source>
</evidence>
<dbReference type="GO" id="GO:0071555">
    <property type="term" value="P:cell wall organization"/>
    <property type="evidence" value="ECO:0007669"/>
    <property type="project" value="TreeGrafter"/>
</dbReference>
<comment type="caution">
    <text evidence="7">The sequence shown here is derived from an EMBL/GenBank/DDBJ whole genome shotgun (WGS) entry which is preliminary data.</text>
</comment>
<dbReference type="GO" id="GO:0005886">
    <property type="term" value="C:plasma membrane"/>
    <property type="evidence" value="ECO:0007669"/>
    <property type="project" value="TreeGrafter"/>
</dbReference>
<organism evidence="7 8">
    <name type="scientific">Pectinatus brassicae</name>
    <dbReference type="NCBI Taxonomy" id="862415"/>
    <lineage>
        <taxon>Bacteria</taxon>
        <taxon>Bacillati</taxon>
        <taxon>Bacillota</taxon>
        <taxon>Negativicutes</taxon>
        <taxon>Selenomonadales</taxon>
        <taxon>Selenomonadaceae</taxon>
        <taxon>Pectinatus</taxon>
    </lineage>
</organism>
<evidence type="ECO:0000256" key="2">
    <source>
        <dbReference type="ARBA" id="ARBA00007171"/>
    </source>
</evidence>
<evidence type="ECO:0000313" key="8">
    <source>
        <dbReference type="Proteomes" id="UP000559117"/>
    </source>
</evidence>
<dbReference type="Gene3D" id="3.30.450.330">
    <property type="match status" value="1"/>
</dbReference>
<comment type="similarity">
    <text evidence="2">Belongs to the transpeptidase family.</text>
</comment>
<dbReference type="InterPro" id="IPR012338">
    <property type="entry name" value="Beta-lactam/transpept-like"/>
</dbReference>
<keyword evidence="5" id="KW-1133">Transmembrane helix</keyword>
<evidence type="ECO:0000313" key="7">
    <source>
        <dbReference type="EMBL" id="MBB5335109.1"/>
    </source>
</evidence>
<dbReference type="SUPFAM" id="SSF56601">
    <property type="entry name" value="beta-lactamase/transpeptidase-like"/>
    <property type="match status" value="1"/>
</dbReference>
<comment type="subcellular location">
    <subcellularLocation>
        <location evidence="1">Membrane</location>
    </subcellularLocation>
</comment>
<dbReference type="InterPro" id="IPR036138">
    <property type="entry name" value="PBP_dimer_sf"/>
</dbReference>
<dbReference type="Gene3D" id="3.30.10.20">
    <property type="match status" value="1"/>
</dbReference>
<dbReference type="Pfam" id="PF00905">
    <property type="entry name" value="Transpeptidase"/>
    <property type="match status" value="1"/>
</dbReference>
<evidence type="ECO:0000256" key="5">
    <source>
        <dbReference type="SAM" id="Phobius"/>
    </source>
</evidence>
<keyword evidence="5" id="KW-0812">Transmembrane</keyword>
<feature type="domain" description="PASTA" evidence="6">
    <location>
        <begin position="607"/>
        <end position="668"/>
    </location>
</feature>
<dbReference type="RefSeq" id="WP_311636223.1">
    <property type="nucleotide sequence ID" value="NZ_JACHFH010000002.1"/>
</dbReference>
<keyword evidence="8" id="KW-1185">Reference proteome</keyword>
<dbReference type="InterPro" id="IPR005311">
    <property type="entry name" value="PBP_dimer"/>
</dbReference>
<dbReference type="Gene3D" id="3.40.710.10">
    <property type="entry name" value="DD-peptidase/beta-lactamase superfamily"/>
    <property type="match status" value="1"/>
</dbReference>
<dbReference type="PANTHER" id="PTHR30627:SF1">
    <property type="entry name" value="PEPTIDOGLYCAN D,D-TRANSPEPTIDASE FTSI"/>
    <property type="match status" value="1"/>
</dbReference>
<dbReference type="InterPro" id="IPR001460">
    <property type="entry name" value="PCN-bd_Tpept"/>
</dbReference>
<dbReference type="InterPro" id="IPR005543">
    <property type="entry name" value="PASTA_dom"/>
</dbReference>
<dbReference type="Pfam" id="PF03717">
    <property type="entry name" value="PBP_dimer"/>
    <property type="match status" value="1"/>
</dbReference>
<feature type="region of interest" description="Disordered" evidence="4">
    <location>
        <begin position="588"/>
        <end position="607"/>
    </location>
</feature>
<dbReference type="Proteomes" id="UP000559117">
    <property type="component" value="Unassembled WGS sequence"/>
</dbReference>
<dbReference type="SUPFAM" id="SSF54184">
    <property type="entry name" value="Penicillin-binding protein 2x (pbp-2x), c-terminal domain"/>
    <property type="match status" value="1"/>
</dbReference>
<protein>
    <submittedName>
        <fullName evidence="7">Stage V sporulation protein D (Sporulation-specific penicillin-binding protein)</fullName>
    </submittedName>
</protein>
<proteinExistence type="inferred from homology"/>
<evidence type="ECO:0000259" key="6">
    <source>
        <dbReference type="PROSITE" id="PS51178"/>
    </source>
</evidence>
<dbReference type="Gene3D" id="3.90.1310.10">
    <property type="entry name" value="Penicillin-binding protein 2a (Domain 2)"/>
    <property type="match status" value="1"/>
</dbReference>
<evidence type="ECO:0000256" key="1">
    <source>
        <dbReference type="ARBA" id="ARBA00004370"/>
    </source>
</evidence>
<dbReference type="Gene3D" id="1.10.150.770">
    <property type="match status" value="1"/>
</dbReference>
<dbReference type="Pfam" id="PF03793">
    <property type="entry name" value="PASTA"/>
    <property type="match status" value="1"/>
</dbReference>
<sequence length="668" mass="73463">MAKYSNKKNHIGAKRAQFRIAILALLLLAYFIIIALRYTWVQIVQHDQLLARVEYQARERYTIHLPRGTIYDRNKRELAISNMTDSLFVDPNHVKDPDKLASDLAPVINMSKQEILKRISYGGGFVWLKRQMEPDMSKAVHKLIAKNSYTDCLGFRQESKRYYPNNILAANILGFVGTDDNGLDGIEQSMDKVIRGQIIKKSLFTDAFARPILGSVLKNMVPTDSSECKNVVLTLDSTIQFITEQALDKAMSNYAPTAATAIVMNPKTGEILAMASRPSYDPNNFSKYPAANWKNKAISFIYEPGSTFKAVVAAAALQEKVVRPNDIFVDPGYLMVNGRRIQNWSGGSFGTVTFTKVIEESINTGFVHVGLQLGGERLMKYARLFGFGKKTGIDLPGEEQGILFDPKNMSDINIATSSIGQSIAVTPLQIVTAMAAIANNGLLMQPHIVKTIYNMDGSVYEEKEPHPVHQTIDVSTDKTLQLLLEKVVSEGGGNKAAVPGYRIAGKTGTAQKLDPVHGGYLPGHYIGSFCGFAPVNDPQFVVLVIIDDPTKINYYGGQIAAPIAHDIFSAIFHYRHLKPTISVKNDVDTKNTVPAPTPPTALPVPENSPKGMTVIPDLIGKTIREATELLAKYHLQINIAGSGICDSQSPNANTLIKENSKINVHFSP</sequence>
<dbReference type="SMART" id="SM00740">
    <property type="entry name" value="PASTA"/>
    <property type="match status" value="1"/>
</dbReference>
<dbReference type="AlphaFoldDB" id="A0A840UDM2"/>
<dbReference type="PROSITE" id="PS51178">
    <property type="entry name" value="PASTA"/>
    <property type="match status" value="1"/>
</dbReference>
<dbReference type="EMBL" id="JACHFH010000002">
    <property type="protein sequence ID" value="MBB5335109.1"/>
    <property type="molecule type" value="Genomic_DNA"/>
</dbReference>
<dbReference type="PANTHER" id="PTHR30627">
    <property type="entry name" value="PEPTIDOGLYCAN D,D-TRANSPEPTIDASE"/>
    <property type="match status" value="1"/>
</dbReference>
<dbReference type="GO" id="GO:0008658">
    <property type="term" value="F:penicillin binding"/>
    <property type="evidence" value="ECO:0007669"/>
    <property type="project" value="InterPro"/>
</dbReference>
<name>A0A840UDM2_9FIRM</name>
<dbReference type="InterPro" id="IPR050515">
    <property type="entry name" value="Beta-lactam/transpept"/>
</dbReference>
<feature type="transmembrane region" description="Helical" evidence="5">
    <location>
        <begin position="20"/>
        <end position="40"/>
    </location>
</feature>